<evidence type="ECO:0000313" key="3">
    <source>
        <dbReference type="Proteomes" id="UP000010482"/>
    </source>
</evidence>
<proteinExistence type="predicted"/>
<dbReference type="PRINTS" id="PR00111">
    <property type="entry name" value="ABHYDROLASE"/>
</dbReference>
<dbReference type="PANTHER" id="PTHR43798:SF33">
    <property type="entry name" value="HYDROLASE, PUTATIVE (AFU_ORTHOLOGUE AFUA_2G14860)-RELATED"/>
    <property type="match status" value="1"/>
</dbReference>
<keyword evidence="2" id="KW-0378">Hydrolase</keyword>
<dbReference type="GO" id="GO:0046464">
    <property type="term" value="P:acylglycerol catabolic process"/>
    <property type="evidence" value="ECO:0007669"/>
    <property type="project" value="TreeGrafter"/>
</dbReference>
<keyword evidence="2" id="KW-0808">Transferase</keyword>
<dbReference type="InterPro" id="IPR050266">
    <property type="entry name" value="AB_hydrolase_sf"/>
</dbReference>
<evidence type="ECO:0000259" key="1">
    <source>
        <dbReference type="Pfam" id="PF00561"/>
    </source>
</evidence>
<sequence>MSQEALWISVSPTLKRFHRPLLKYVSRKLTFREWEYEQAEDEPCSLEIPLTLLHDYLKSSADPIHLCGHSTGGIVALLYAYRFPERVKSLTLLGVGVQPLIDWHAHYYTDRQLLPCSQEIVLAQMVRALFGCQNRDRTKGLVSLLKRDLKATPSPHSLFQRGSIEPKTVPSPLMVCGSEDDVIVDPCALAGWNRYLKADDRVWKCSQGNHFFHYYYPQLVGNQIIDFYQNLEPLPVKKNVPRSSNLKSLNCP</sequence>
<keyword evidence="3" id="KW-1185">Reference proteome</keyword>
<dbReference type="InterPro" id="IPR000073">
    <property type="entry name" value="AB_hydrolase_1"/>
</dbReference>
<dbReference type="Pfam" id="PF00561">
    <property type="entry name" value="Abhydrolase_1"/>
    <property type="match status" value="1"/>
</dbReference>
<dbReference type="GO" id="GO:0016746">
    <property type="term" value="F:acyltransferase activity"/>
    <property type="evidence" value="ECO:0007669"/>
    <property type="project" value="UniProtKB-KW"/>
</dbReference>
<dbReference type="Proteomes" id="UP000010482">
    <property type="component" value="Chromosome"/>
</dbReference>
<dbReference type="AlphaFoldDB" id="K9YRL3"/>
<organism evidence="2 3">
    <name type="scientific">Dactylococcopsis salina (strain PCC 8305)</name>
    <name type="common">Myxobactron salinum</name>
    <dbReference type="NCBI Taxonomy" id="13035"/>
    <lineage>
        <taxon>Bacteria</taxon>
        <taxon>Bacillati</taxon>
        <taxon>Cyanobacteriota</taxon>
        <taxon>Cyanophyceae</taxon>
        <taxon>Nodosilineales</taxon>
        <taxon>Cymatolegaceae</taxon>
        <taxon>Dactylococcopsis</taxon>
    </lineage>
</organism>
<name>K9YRL3_DACS8</name>
<evidence type="ECO:0000313" key="2">
    <source>
        <dbReference type="EMBL" id="AFZ49586.1"/>
    </source>
</evidence>
<dbReference type="SUPFAM" id="SSF53474">
    <property type="entry name" value="alpha/beta-Hydrolases"/>
    <property type="match status" value="1"/>
</dbReference>
<dbReference type="GO" id="GO:0047372">
    <property type="term" value="F:monoacylglycerol lipase activity"/>
    <property type="evidence" value="ECO:0007669"/>
    <property type="project" value="TreeGrafter"/>
</dbReference>
<dbReference type="KEGG" id="dsl:Dacsa_0839"/>
<accession>K9YRL3</accession>
<reference evidence="2" key="1">
    <citation type="submission" date="2012-04" db="EMBL/GenBank/DDBJ databases">
        <title>Finished genome of Dactylococcopsis salina PCC 8305.</title>
        <authorList>
            <consortium name="US DOE Joint Genome Institute"/>
            <person name="Gugger M."/>
            <person name="Coursin T."/>
            <person name="Rippka R."/>
            <person name="Tandeau De Marsac N."/>
            <person name="Huntemann M."/>
            <person name="Wei C.-L."/>
            <person name="Han J."/>
            <person name="Detter J.C."/>
            <person name="Han C."/>
            <person name="Tapia R."/>
            <person name="Daligault H."/>
            <person name="Chen A."/>
            <person name="Krypides N."/>
            <person name="Mavromatis K."/>
            <person name="Markowitz V."/>
            <person name="Szeto E."/>
            <person name="Ivanova N."/>
            <person name="Ovchinnikova G."/>
            <person name="Pagani I."/>
            <person name="Pati A."/>
            <person name="Goodwin L."/>
            <person name="Peters L."/>
            <person name="Pitluck S."/>
            <person name="Woyke T."/>
            <person name="Kerfeld C."/>
        </authorList>
    </citation>
    <scope>NUCLEOTIDE SEQUENCE [LARGE SCALE GENOMIC DNA]</scope>
    <source>
        <strain evidence="2">PCC 8305</strain>
    </source>
</reference>
<protein>
    <submittedName>
        <fullName evidence="2">Hydrolase or acyltransferase of alpha/beta superfamily</fullName>
    </submittedName>
</protein>
<dbReference type="OrthoDB" id="464067at2"/>
<dbReference type="EMBL" id="CP003944">
    <property type="protein sequence ID" value="AFZ49586.1"/>
    <property type="molecule type" value="Genomic_DNA"/>
</dbReference>
<dbReference type="InterPro" id="IPR029058">
    <property type="entry name" value="AB_hydrolase_fold"/>
</dbReference>
<dbReference type="PANTHER" id="PTHR43798">
    <property type="entry name" value="MONOACYLGLYCEROL LIPASE"/>
    <property type="match status" value="1"/>
</dbReference>
<dbReference type="STRING" id="13035.Dacsa_0839"/>
<dbReference type="Gene3D" id="3.40.50.1820">
    <property type="entry name" value="alpha/beta hydrolase"/>
    <property type="match status" value="1"/>
</dbReference>
<keyword evidence="2" id="KW-0012">Acyltransferase</keyword>
<dbReference type="PATRIC" id="fig|13035.3.peg.935"/>
<dbReference type="GO" id="GO:0016020">
    <property type="term" value="C:membrane"/>
    <property type="evidence" value="ECO:0007669"/>
    <property type="project" value="TreeGrafter"/>
</dbReference>
<dbReference type="HOGENOM" id="CLU_1118260_0_0_3"/>
<feature type="domain" description="AB hydrolase-1" evidence="1">
    <location>
        <begin position="60"/>
        <end position="104"/>
    </location>
</feature>
<dbReference type="eggNOG" id="COG3208">
    <property type="taxonomic scope" value="Bacteria"/>
</dbReference>
<gene>
    <name evidence="2" type="ORF">Dacsa_0839</name>
</gene>